<reference evidence="1 2" key="1">
    <citation type="submission" date="2020-02" db="EMBL/GenBank/DDBJ databases">
        <title>Genome sequencing for Draconibacterium sp. strain M1.</title>
        <authorList>
            <person name="Park S.-J."/>
        </authorList>
    </citation>
    <scope>NUCLEOTIDE SEQUENCE [LARGE SCALE GENOMIC DNA]</scope>
    <source>
        <strain evidence="1 2">M1</strain>
    </source>
</reference>
<proteinExistence type="predicted"/>
<name>A0A6C0RGK7_9BACT</name>
<dbReference type="RefSeq" id="WP_163347261.1">
    <property type="nucleotide sequence ID" value="NZ_CP048409.1"/>
</dbReference>
<dbReference type="KEGG" id="drc:G0Q07_14230"/>
<protein>
    <submittedName>
        <fullName evidence="1">Uncharacterized protein</fullName>
    </submittedName>
</protein>
<organism evidence="1 2">
    <name type="scientific">Draconibacterium halophilum</name>
    <dbReference type="NCBI Taxonomy" id="2706887"/>
    <lineage>
        <taxon>Bacteria</taxon>
        <taxon>Pseudomonadati</taxon>
        <taxon>Bacteroidota</taxon>
        <taxon>Bacteroidia</taxon>
        <taxon>Marinilabiliales</taxon>
        <taxon>Prolixibacteraceae</taxon>
        <taxon>Draconibacterium</taxon>
    </lineage>
</organism>
<keyword evidence="2" id="KW-1185">Reference proteome</keyword>
<dbReference type="EMBL" id="CP048409">
    <property type="protein sequence ID" value="QIA08805.1"/>
    <property type="molecule type" value="Genomic_DNA"/>
</dbReference>
<sequence length="48" mass="5483">MEQKRKDAYEEIFPILSGLSISAIELLLDELKTLTRNCPIDSSSNPFR</sequence>
<dbReference type="Proteomes" id="UP000474630">
    <property type="component" value="Chromosome"/>
</dbReference>
<accession>A0A6C0RGK7</accession>
<evidence type="ECO:0000313" key="2">
    <source>
        <dbReference type="Proteomes" id="UP000474630"/>
    </source>
</evidence>
<evidence type="ECO:0000313" key="1">
    <source>
        <dbReference type="EMBL" id="QIA08805.1"/>
    </source>
</evidence>
<dbReference type="AlphaFoldDB" id="A0A6C0RGK7"/>
<gene>
    <name evidence="1" type="ORF">G0Q07_14230</name>
</gene>